<keyword evidence="2" id="KW-1185">Reference proteome</keyword>
<protein>
    <recommendedName>
        <fullName evidence="3">Ubiquitinyl hydrolase 1</fullName>
    </recommendedName>
</protein>
<sequence>MDDNNLNYFIKGVLPRRHHYKGTFTSDNICNNPILKINLLSKEAGCLMFVVNTLKSANVSYRVGHWVSFIIFKRNTGLYLKYFDSFGNTPKMYRNIALYIKNIKKTMSHSRITFLPRHF</sequence>
<dbReference type="EMBL" id="CAXKWB010014613">
    <property type="protein sequence ID" value="CAL4111191.1"/>
    <property type="molecule type" value="Genomic_DNA"/>
</dbReference>
<dbReference type="AlphaFoldDB" id="A0AAV2R4W5"/>
<name>A0AAV2R4W5_MEGNR</name>
<evidence type="ECO:0000313" key="2">
    <source>
        <dbReference type="Proteomes" id="UP001497623"/>
    </source>
</evidence>
<dbReference type="Proteomes" id="UP001497623">
    <property type="component" value="Unassembled WGS sequence"/>
</dbReference>
<proteinExistence type="predicted"/>
<comment type="caution">
    <text evidence="1">The sequence shown here is derived from an EMBL/GenBank/DDBJ whole genome shotgun (WGS) entry which is preliminary data.</text>
</comment>
<evidence type="ECO:0000313" key="1">
    <source>
        <dbReference type="EMBL" id="CAL4111191.1"/>
    </source>
</evidence>
<evidence type="ECO:0008006" key="3">
    <source>
        <dbReference type="Google" id="ProtNLM"/>
    </source>
</evidence>
<gene>
    <name evidence="1" type="ORF">MNOR_LOCUS19575</name>
</gene>
<reference evidence="1 2" key="1">
    <citation type="submission" date="2024-05" db="EMBL/GenBank/DDBJ databases">
        <authorList>
            <person name="Wallberg A."/>
        </authorList>
    </citation>
    <scope>NUCLEOTIDE SEQUENCE [LARGE SCALE GENOMIC DNA]</scope>
</reference>
<accession>A0AAV2R4W5</accession>
<organism evidence="1 2">
    <name type="scientific">Meganyctiphanes norvegica</name>
    <name type="common">Northern krill</name>
    <name type="synonym">Thysanopoda norvegica</name>
    <dbReference type="NCBI Taxonomy" id="48144"/>
    <lineage>
        <taxon>Eukaryota</taxon>
        <taxon>Metazoa</taxon>
        <taxon>Ecdysozoa</taxon>
        <taxon>Arthropoda</taxon>
        <taxon>Crustacea</taxon>
        <taxon>Multicrustacea</taxon>
        <taxon>Malacostraca</taxon>
        <taxon>Eumalacostraca</taxon>
        <taxon>Eucarida</taxon>
        <taxon>Euphausiacea</taxon>
        <taxon>Euphausiidae</taxon>
        <taxon>Meganyctiphanes</taxon>
    </lineage>
</organism>